<evidence type="ECO:0008006" key="4">
    <source>
        <dbReference type="Google" id="ProtNLM"/>
    </source>
</evidence>
<dbReference type="AlphaFoldDB" id="A0A1N7IVD0"/>
<dbReference type="Proteomes" id="UP000186221">
    <property type="component" value="Unassembled WGS sequence"/>
</dbReference>
<dbReference type="RefSeq" id="WP_139327773.1">
    <property type="nucleotide sequence ID" value="NZ_FTOG01000001.1"/>
</dbReference>
<keyword evidence="3" id="KW-1185">Reference proteome</keyword>
<name>A0A1N7IVD0_9RHOB</name>
<gene>
    <name evidence="2" type="ORF">SAMN05421580_10135</name>
</gene>
<dbReference type="EMBL" id="FTOG01000001">
    <property type="protein sequence ID" value="SIS41038.1"/>
    <property type="molecule type" value="Genomic_DNA"/>
</dbReference>
<evidence type="ECO:0000313" key="3">
    <source>
        <dbReference type="Proteomes" id="UP000186221"/>
    </source>
</evidence>
<dbReference type="OrthoDB" id="1522627at2"/>
<evidence type="ECO:0000313" key="2">
    <source>
        <dbReference type="EMBL" id="SIS41038.1"/>
    </source>
</evidence>
<feature type="chain" id="PRO_5012161921" description="Lipoprotein" evidence="1">
    <location>
        <begin position="22"/>
        <end position="159"/>
    </location>
</feature>
<protein>
    <recommendedName>
        <fullName evidence="4">Lipoprotein</fullName>
    </recommendedName>
</protein>
<reference evidence="3" key="1">
    <citation type="submission" date="2017-01" db="EMBL/GenBank/DDBJ databases">
        <authorList>
            <person name="Varghese N."/>
            <person name="Submissions S."/>
        </authorList>
    </citation>
    <scope>NUCLEOTIDE SEQUENCE [LARGE SCALE GENOMIC DNA]</scope>
    <source>
        <strain evidence="3">DSM 19945</strain>
    </source>
</reference>
<sequence>MKQILGAAAAALALGTCGAGAASFDEYPAEPFTAKPQYPDFQGAPEIYSVFHTRLNDAAHSAANFGGRWVVEELGCGSGCVMAFVIDHKTGAIVDAPISGENNLNARYYYRADSNLLKTTWIEGDFMTGVCMIGEWVLDDRGFHLISVTRHVPLEDCQQ</sequence>
<evidence type="ECO:0000256" key="1">
    <source>
        <dbReference type="SAM" id="SignalP"/>
    </source>
</evidence>
<organism evidence="2 3">
    <name type="scientific">Rhodobacter aestuarii</name>
    <dbReference type="NCBI Taxonomy" id="453582"/>
    <lineage>
        <taxon>Bacteria</taxon>
        <taxon>Pseudomonadati</taxon>
        <taxon>Pseudomonadota</taxon>
        <taxon>Alphaproteobacteria</taxon>
        <taxon>Rhodobacterales</taxon>
        <taxon>Rhodobacter group</taxon>
        <taxon>Rhodobacter</taxon>
    </lineage>
</organism>
<feature type="signal peptide" evidence="1">
    <location>
        <begin position="1"/>
        <end position="21"/>
    </location>
</feature>
<accession>A0A1N7IVD0</accession>
<keyword evidence="1" id="KW-0732">Signal</keyword>
<dbReference type="STRING" id="453582.SAMN05421580_10135"/>
<proteinExistence type="predicted"/>